<dbReference type="GO" id="GO:0110032">
    <property type="term" value="P:positive regulation of G2/MI transition of meiotic cell cycle"/>
    <property type="evidence" value="ECO:0007669"/>
    <property type="project" value="TreeGrafter"/>
</dbReference>
<comment type="caution">
    <text evidence="11">The sequence shown here is derived from an EMBL/GenBank/DDBJ whole genome shotgun (WGS) entry which is preliminary data.</text>
</comment>
<evidence type="ECO:0000256" key="9">
    <source>
        <dbReference type="SAM" id="Coils"/>
    </source>
</evidence>
<dbReference type="Gene3D" id="3.40.250.10">
    <property type="entry name" value="Rhodanese-like domain"/>
    <property type="match status" value="1"/>
</dbReference>
<keyword evidence="7" id="KW-0131">Cell cycle</keyword>
<evidence type="ECO:0000256" key="8">
    <source>
        <dbReference type="ARBA" id="ARBA00051722"/>
    </source>
</evidence>
<proteinExistence type="inferred from homology"/>
<dbReference type="PANTHER" id="PTHR10828">
    <property type="entry name" value="M-PHASE INDUCER PHOSPHATASE DUAL SPECIFICITY PHOSPHATASE CDC25"/>
    <property type="match status" value="1"/>
</dbReference>
<evidence type="ECO:0000256" key="5">
    <source>
        <dbReference type="ARBA" id="ARBA00022801"/>
    </source>
</evidence>
<name>A0A9Q0L9F5_ANAIG</name>
<dbReference type="EC" id="3.1.3.48" evidence="2"/>
<comment type="catalytic activity">
    <reaction evidence="8">
        <text>O-phospho-L-tyrosyl-[protein] + H2O = L-tyrosyl-[protein] + phosphate</text>
        <dbReference type="Rhea" id="RHEA:10684"/>
        <dbReference type="Rhea" id="RHEA-COMP:10136"/>
        <dbReference type="Rhea" id="RHEA-COMP:20101"/>
        <dbReference type="ChEBI" id="CHEBI:15377"/>
        <dbReference type="ChEBI" id="CHEBI:43474"/>
        <dbReference type="ChEBI" id="CHEBI:46858"/>
        <dbReference type="ChEBI" id="CHEBI:61978"/>
        <dbReference type="EC" id="3.1.3.48"/>
    </reaction>
</comment>
<dbReference type="GO" id="GO:0051301">
    <property type="term" value="P:cell division"/>
    <property type="evidence" value="ECO:0007669"/>
    <property type="project" value="UniProtKB-KW"/>
</dbReference>
<dbReference type="GO" id="GO:0005634">
    <property type="term" value="C:nucleus"/>
    <property type="evidence" value="ECO:0007669"/>
    <property type="project" value="TreeGrafter"/>
</dbReference>
<dbReference type="EMBL" id="JAPDFW010000117">
    <property type="protein sequence ID" value="KAJ5068290.1"/>
    <property type="molecule type" value="Genomic_DNA"/>
</dbReference>
<dbReference type="Pfam" id="PF00581">
    <property type="entry name" value="Rhodanese"/>
    <property type="match status" value="1"/>
</dbReference>
<dbReference type="PRINTS" id="PR00716">
    <property type="entry name" value="MPIPHPHTASE"/>
</dbReference>
<dbReference type="InterPro" id="IPR000751">
    <property type="entry name" value="MPI_Phosphatase"/>
</dbReference>
<keyword evidence="9" id="KW-0175">Coiled coil</keyword>
<keyword evidence="6" id="KW-0904">Protein phosphatase</keyword>
<keyword evidence="3" id="KW-0132">Cell division</keyword>
<feature type="coiled-coil region" evidence="9">
    <location>
        <begin position="2"/>
        <end position="29"/>
    </location>
</feature>
<dbReference type="OrthoDB" id="26523at2759"/>
<dbReference type="InterPro" id="IPR001763">
    <property type="entry name" value="Rhodanese-like_dom"/>
</dbReference>
<dbReference type="GO" id="GO:0005737">
    <property type="term" value="C:cytoplasm"/>
    <property type="evidence" value="ECO:0007669"/>
    <property type="project" value="TreeGrafter"/>
</dbReference>
<evidence type="ECO:0000256" key="7">
    <source>
        <dbReference type="ARBA" id="ARBA00023306"/>
    </source>
</evidence>
<dbReference type="PROSITE" id="PS50206">
    <property type="entry name" value="RHODANESE_3"/>
    <property type="match status" value="1"/>
</dbReference>
<dbReference type="PANTHER" id="PTHR10828:SF17">
    <property type="entry name" value="PROTEIN-TYROSINE-PHOSPHATASE"/>
    <property type="match status" value="1"/>
</dbReference>
<dbReference type="SUPFAM" id="SSF52821">
    <property type="entry name" value="Rhodanese/Cell cycle control phosphatase"/>
    <property type="match status" value="1"/>
</dbReference>
<dbReference type="AlphaFoldDB" id="A0A9Q0L9F5"/>
<gene>
    <name evidence="11" type="ORF">M0811_12402</name>
</gene>
<evidence type="ECO:0000256" key="6">
    <source>
        <dbReference type="ARBA" id="ARBA00022912"/>
    </source>
</evidence>
<sequence length="302" mass="36179">MIKTQIKSNKELFKENKEEERRIKNKDSICLNILENPKEIGGKFLNEMMFNFYKGKENETNLESIPEDDFCLKAWSYSTNQELLLPLSNDNPPEIPTISIETMIDLLTGKYSNLFDFIFIIDCRFPYEYEGGHIMTAVNWFLAEKLFQNLFCEKIYENSCIIFHCEFSINRAVETYNLFRRIDRKCNDYPKLFYPQAYVLGGGYSKFFTYSKENIEFCEPKNYVQMKQKKFRTEMKHFSKLRRISIQNLQRLHSISYENIRDFYSQNSFNPQITRSISQPVKNLKDLRKEKPKLKKFNESFK</sequence>
<feature type="domain" description="Rhodanese" evidence="10">
    <location>
        <begin position="114"/>
        <end position="216"/>
    </location>
</feature>
<evidence type="ECO:0000259" key="10">
    <source>
        <dbReference type="PROSITE" id="PS50206"/>
    </source>
</evidence>
<reference evidence="11" key="1">
    <citation type="submission" date="2022-10" db="EMBL/GenBank/DDBJ databases">
        <title>Novel sulphate-reducing endosymbionts in the free-living metamonad Anaeramoeba.</title>
        <authorList>
            <person name="Jerlstrom-Hultqvist J."/>
            <person name="Cepicka I."/>
            <person name="Gallot-Lavallee L."/>
            <person name="Salas-Leiva D."/>
            <person name="Curtis B.A."/>
            <person name="Zahonova K."/>
            <person name="Pipaliya S."/>
            <person name="Dacks J."/>
            <person name="Roger A.J."/>
        </authorList>
    </citation>
    <scope>NUCLEOTIDE SEQUENCE</scope>
    <source>
        <strain evidence="11">BMAN</strain>
    </source>
</reference>
<dbReference type="FunFam" id="3.40.250.10:FF:000021">
    <property type="entry name" value="M-phase inducer phosphatase cdc-25.2"/>
    <property type="match status" value="1"/>
</dbReference>
<evidence type="ECO:0000313" key="12">
    <source>
        <dbReference type="Proteomes" id="UP001149090"/>
    </source>
</evidence>
<dbReference type="InterPro" id="IPR036873">
    <property type="entry name" value="Rhodanese-like_dom_sf"/>
</dbReference>
<keyword evidence="4" id="KW-0498">Mitosis</keyword>
<dbReference type="Proteomes" id="UP001149090">
    <property type="component" value="Unassembled WGS sequence"/>
</dbReference>
<organism evidence="11 12">
    <name type="scientific">Anaeramoeba ignava</name>
    <name type="common">Anaerobic marine amoeba</name>
    <dbReference type="NCBI Taxonomy" id="1746090"/>
    <lineage>
        <taxon>Eukaryota</taxon>
        <taxon>Metamonada</taxon>
        <taxon>Anaeramoebidae</taxon>
        <taxon>Anaeramoeba</taxon>
    </lineage>
</organism>
<keyword evidence="5" id="KW-0378">Hydrolase</keyword>
<dbReference type="GO" id="GO:0000086">
    <property type="term" value="P:G2/M transition of mitotic cell cycle"/>
    <property type="evidence" value="ECO:0007669"/>
    <property type="project" value="TreeGrafter"/>
</dbReference>
<protein>
    <recommendedName>
        <fullName evidence="2">protein-tyrosine-phosphatase</fullName>
        <ecNumber evidence="2">3.1.3.48</ecNumber>
    </recommendedName>
</protein>
<evidence type="ECO:0000256" key="4">
    <source>
        <dbReference type="ARBA" id="ARBA00022776"/>
    </source>
</evidence>
<evidence type="ECO:0000313" key="11">
    <source>
        <dbReference type="EMBL" id="KAJ5068290.1"/>
    </source>
</evidence>
<comment type="similarity">
    <text evidence="1">Belongs to the MPI phosphatase family.</text>
</comment>
<evidence type="ECO:0000256" key="1">
    <source>
        <dbReference type="ARBA" id="ARBA00011065"/>
    </source>
</evidence>
<accession>A0A9Q0L9F5</accession>
<dbReference type="GO" id="GO:0004725">
    <property type="term" value="F:protein tyrosine phosphatase activity"/>
    <property type="evidence" value="ECO:0007669"/>
    <property type="project" value="UniProtKB-EC"/>
</dbReference>
<keyword evidence="12" id="KW-1185">Reference proteome</keyword>
<evidence type="ECO:0000256" key="2">
    <source>
        <dbReference type="ARBA" id="ARBA00013064"/>
    </source>
</evidence>
<dbReference type="GO" id="GO:0010971">
    <property type="term" value="P:positive regulation of G2/M transition of mitotic cell cycle"/>
    <property type="evidence" value="ECO:0007669"/>
    <property type="project" value="TreeGrafter"/>
</dbReference>
<evidence type="ECO:0000256" key="3">
    <source>
        <dbReference type="ARBA" id="ARBA00022618"/>
    </source>
</evidence>
<dbReference type="SMART" id="SM00450">
    <property type="entry name" value="RHOD"/>
    <property type="match status" value="1"/>
</dbReference>